<dbReference type="InterPro" id="IPR021109">
    <property type="entry name" value="Peptidase_aspartic_dom_sf"/>
</dbReference>
<comment type="caution">
    <text evidence="1">The sequence shown here is derived from an EMBL/GenBank/DDBJ whole genome shotgun (WGS) entry which is preliminary data.</text>
</comment>
<dbReference type="GO" id="GO:0004190">
    <property type="term" value="F:aspartic-type endopeptidase activity"/>
    <property type="evidence" value="ECO:0007669"/>
    <property type="project" value="InterPro"/>
</dbReference>
<accession>A0A2T1LR19</accession>
<dbReference type="InterPro" id="IPR001969">
    <property type="entry name" value="Aspartic_peptidase_AS"/>
</dbReference>
<dbReference type="SUPFAM" id="SSF50630">
    <property type="entry name" value="Acid proteases"/>
    <property type="match status" value="1"/>
</dbReference>
<dbReference type="PROSITE" id="PS00141">
    <property type="entry name" value="ASP_PROTEASE"/>
    <property type="match status" value="1"/>
</dbReference>
<reference evidence="1 2" key="2">
    <citation type="submission" date="2018-03" db="EMBL/GenBank/DDBJ databases">
        <authorList>
            <person name="Keele B.F."/>
        </authorList>
    </citation>
    <scope>NUCLEOTIDE SEQUENCE [LARGE SCALE GENOMIC DNA]</scope>
    <source>
        <strain evidence="1 2">CCALA 016</strain>
    </source>
</reference>
<evidence type="ECO:0008006" key="3">
    <source>
        <dbReference type="Google" id="ProtNLM"/>
    </source>
</evidence>
<dbReference type="RefSeq" id="WP_106459391.1">
    <property type="nucleotide sequence ID" value="NZ_PXOH01000054.1"/>
</dbReference>
<protein>
    <recommendedName>
        <fullName evidence="3">Peptidase A2 domain-containing protein</fullName>
    </recommendedName>
</protein>
<dbReference type="GO" id="GO:0006508">
    <property type="term" value="P:proteolysis"/>
    <property type="evidence" value="ECO:0007669"/>
    <property type="project" value="InterPro"/>
</dbReference>
<proteinExistence type="predicted"/>
<dbReference type="Gene3D" id="2.40.70.10">
    <property type="entry name" value="Acid Proteases"/>
    <property type="match status" value="1"/>
</dbReference>
<dbReference type="Proteomes" id="UP000239001">
    <property type="component" value="Unassembled WGS sequence"/>
</dbReference>
<sequence length="149" mass="16738">MLSGDSLFYEFDYQRISGNPNIPLAPIVDVKLKSRNSIFGIVINEFGLIDTGADVTLVPMSIIAKLRLEPTDNVDYSLIPKSLSKHRLADNAYSLLLSFGDSNYFRMTVWGLKVKESLVIIGRDLLNIGFNVNFDGKNFKTEIRYGLDN</sequence>
<name>A0A2T1LR19_9CHRO</name>
<evidence type="ECO:0000313" key="2">
    <source>
        <dbReference type="Proteomes" id="UP000239001"/>
    </source>
</evidence>
<dbReference type="AlphaFoldDB" id="A0A2T1LR19"/>
<evidence type="ECO:0000313" key="1">
    <source>
        <dbReference type="EMBL" id="PSF30531.1"/>
    </source>
</evidence>
<dbReference type="OrthoDB" id="572523at2"/>
<organism evidence="1 2">
    <name type="scientific">Aphanothece hegewaldii CCALA 016</name>
    <dbReference type="NCBI Taxonomy" id="2107694"/>
    <lineage>
        <taxon>Bacteria</taxon>
        <taxon>Bacillati</taxon>
        <taxon>Cyanobacteriota</taxon>
        <taxon>Cyanophyceae</taxon>
        <taxon>Oscillatoriophycideae</taxon>
        <taxon>Chroococcales</taxon>
        <taxon>Aphanothecaceae</taxon>
        <taxon>Aphanothece</taxon>
    </lineage>
</organism>
<dbReference type="EMBL" id="PXOH01000054">
    <property type="protein sequence ID" value="PSF30531.1"/>
    <property type="molecule type" value="Genomic_DNA"/>
</dbReference>
<keyword evidence="2" id="KW-1185">Reference proteome</keyword>
<gene>
    <name evidence="1" type="ORF">C7H19_23760</name>
</gene>
<reference evidence="1 2" key="1">
    <citation type="submission" date="2018-03" db="EMBL/GenBank/DDBJ databases">
        <title>The ancient ancestry and fast evolution of plastids.</title>
        <authorList>
            <person name="Moore K.R."/>
            <person name="Magnabosco C."/>
            <person name="Momper L."/>
            <person name="Gold D.A."/>
            <person name="Bosak T."/>
            <person name="Fournier G.P."/>
        </authorList>
    </citation>
    <scope>NUCLEOTIDE SEQUENCE [LARGE SCALE GENOMIC DNA]</scope>
    <source>
        <strain evidence="1 2">CCALA 016</strain>
    </source>
</reference>